<dbReference type="OrthoDB" id="9801609at2"/>
<dbReference type="CAZy" id="GT4">
    <property type="family name" value="Glycosyltransferase Family 4"/>
</dbReference>
<gene>
    <name evidence="3" type="ordered locus">Spro_1590</name>
</gene>
<organism evidence="3">
    <name type="scientific">Serratia proteamaculans (strain 568)</name>
    <dbReference type="NCBI Taxonomy" id="399741"/>
    <lineage>
        <taxon>Bacteria</taxon>
        <taxon>Pseudomonadati</taxon>
        <taxon>Pseudomonadota</taxon>
        <taxon>Gammaproteobacteria</taxon>
        <taxon>Enterobacterales</taxon>
        <taxon>Yersiniaceae</taxon>
        <taxon>Serratia</taxon>
    </lineage>
</organism>
<dbReference type="AlphaFoldDB" id="A8GC54"/>
<dbReference type="PANTHER" id="PTHR46401:SF2">
    <property type="entry name" value="GLYCOSYLTRANSFERASE WBBK-RELATED"/>
    <property type="match status" value="1"/>
</dbReference>
<evidence type="ECO:0000313" key="3">
    <source>
        <dbReference type="EMBL" id="ABV40694.1"/>
    </source>
</evidence>
<dbReference type="HOGENOM" id="CLU_060901_0_0_6"/>
<keyword evidence="1 3" id="KW-0808">Transferase</keyword>
<dbReference type="InterPro" id="IPR001296">
    <property type="entry name" value="Glyco_trans_1"/>
</dbReference>
<dbReference type="Gene3D" id="3.40.50.2000">
    <property type="entry name" value="Glycogen Phosphorylase B"/>
    <property type="match status" value="1"/>
</dbReference>
<sequence length="385" mass="44863">MDLMATQATKDAKFHGGGEYAKEIFFRAISNGFVDFQCVYNSNYELEDNILKACNENNIYLHAVESVEQLCKYIKDLKPKIFYSAMPYELYNLPTEDTHFIMTVHGLREIECPYDDVQWKYTFGLIQKFKLLIKRTIFKNHTQKKYLSLFERLLTKKNISIVTVSEHTKYSILSNFSHLKPECVHVYPAPCPFGDEEPELSSELKTLSLKNNGFFLLVSANRWMKNNHRALMALSNFYKKNRECGIKTVVTGLKKPPSFLEGNSNFIFMDYIDTSSLNWLYKNAYSFIYPSLNEGYGYPPLQAMRYGTPVLASSVSSIPEVCKDNVLYFDPKNVMEIENRIFRIYLDSECHNSLSLKGIKHSLYVKDYQEIEMKSLIEVIFNYRM</sequence>
<dbReference type="EMBL" id="CP000826">
    <property type="protein sequence ID" value="ABV40694.1"/>
    <property type="molecule type" value="Genomic_DNA"/>
</dbReference>
<dbReference type="KEGG" id="spe:Spro_1590"/>
<dbReference type="GO" id="GO:0016757">
    <property type="term" value="F:glycosyltransferase activity"/>
    <property type="evidence" value="ECO:0007669"/>
    <property type="project" value="InterPro"/>
</dbReference>
<reference evidence="3" key="1">
    <citation type="submission" date="2007-09" db="EMBL/GenBank/DDBJ databases">
        <title>Complete sequence of chromosome of Serratia proteamaculans 568.</title>
        <authorList>
            <consortium name="US DOE Joint Genome Institute"/>
            <person name="Copeland A."/>
            <person name="Lucas S."/>
            <person name="Lapidus A."/>
            <person name="Barry K."/>
            <person name="Glavina del Rio T."/>
            <person name="Dalin E."/>
            <person name="Tice H."/>
            <person name="Pitluck S."/>
            <person name="Chain P."/>
            <person name="Malfatti S."/>
            <person name="Shin M."/>
            <person name="Vergez L."/>
            <person name="Schmutz J."/>
            <person name="Larimer F."/>
            <person name="Land M."/>
            <person name="Hauser L."/>
            <person name="Kyrpides N."/>
            <person name="Kim E."/>
            <person name="Taghavi S."/>
            <person name="Newman L."/>
            <person name="Vangronsveld J."/>
            <person name="van der Lelie D."/>
            <person name="Richardson P."/>
        </authorList>
    </citation>
    <scope>NUCLEOTIDE SEQUENCE [LARGE SCALE GENOMIC DNA]</scope>
    <source>
        <strain evidence="3">568</strain>
    </source>
</reference>
<dbReference type="Pfam" id="PF00534">
    <property type="entry name" value="Glycos_transf_1"/>
    <property type="match status" value="1"/>
</dbReference>
<dbReference type="STRING" id="399741.Spro_1590"/>
<name>A8GC54_SERP5</name>
<dbReference type="PANTHER" id="PTHR46401">
    <property type="entry name" value="GLYCOSYLTRANSFERASE WBBK-RELATED"/>
    <property type="match status" value="1"/>
</dbReference>
<feature type="domain" description="Glycosyl transferase family 1" evidence="2">
    <location>
        <begin position="210"/>
        <end position="357"/>
    </location>
</feature>
<proteinExistence type="predicted"/>
<dbReference type="eggNOG" id="COG0438">
    <property type="taxonomic scope" value="Bacteria"/>
</dbReference>
<evidence type="ECO:0000256" key="1">
    <source>
        <dbReference type="ARBA" id="ARBA00022679"/>
    </source>
</evidence>
<dbReference type="SUPFAM" id="SSF53756">
    <property type="entry name" value="UDP-Glycosyltransferase/glycogen phosphorylase"/>
    <property type="match status" value="1"/>
</dbReference>
<protein>
    <submittedName>
        <fullName evidence="3">Glycosyl transferase group 1</fullName>
    </submittedName>
</protein>
<accession>A8GC54</accession>
<evidence type="ECO:0000259" key="2">
    <source>
        <dbReference type="Pfam" id="PF00534"/>
    </source>
</evidence>